<proteinExistence type="predicted"/>
<comment type="caution">
    <text evidence="4">The sequence shown here is derived from an EMBL/GenBank/DDBJ whole genome shotgun (WGS) entry which is preliminary data.</text>
</comment>
<dbReference type="InterPro" id="IPR050570">
    <property type="entry name" value="Cell_wall_metabolism_enzyme"/>
</dbReference>
<gene>
    <name evidence="4" type="primary">envC</name>
    <name evidence="4" type="ORF">BHE75_03048</name>
</gene>
<evidence type="ECO:0000256" key="1">
    <source>
        <dbReference type="SAM" id="Coils"/>
    </source>
</evidence>
<evidence type="ECO:0000259" key="3">
    <source>
        <dbReference type="Pfam" id="PF01551"/>
    </source>
</evidence>
<dbReference type="AlphaFoldDB" id="A0A1S1HIJ7"/>
<dbReference type="PANTHER" id="PTHR21666:SF270">
    <property type="entry name" value="MUREIN HYDROLASE ACTIVATOR ENVC"/>
    <property type="match status" value="1"/>
</dbReference>
<dbReference type="Proteomes" id="UP000179467">
    <property type="component" value="Unassembled WGS sequence"/>
</dbReference>
<feature type="signal peptide" evidence="2">
    <location>
        <begin position="1"/>
        <end position="22"/>
    </location>
</feature>
<organism evidence="4 5">
    <name type="scientific">Edaphosphingomonas haloaromaticamans</name>
    <dbReference type="NCBI Taxonomy" id="653954"/>
    <lineage>
        <taxon>Bacteria</taxon>
        <taxon>Pseudomonadati</taxon>
        <taxon>Pseudomonadota</taxon>
        <taxon>Alphaproteobacteria</taxon>
        <taxon>Sphingomonadales</taxon>
        <taxon>Rhizorhabdaceae</taxon>
        <taxon>Edaphosphingomonas</taxon>
    </lineage>
</organism>
<keyword evidence="1" id="KW-0175">Coiled coil</keyword>
<dbReference type="CDD" id="cd12797">
    <property type="entry name" value="M23_peptidase"/>
    <property type="match status" value="1"/>
</dbReference>
<sequence length="396" mass="41240">MARPLLIAATIATGAVAGLAIARVPTAAEISADQIRRQADAAAARAAGLEEQAARAAEDAARTRAAEAAVASRVMAAEAEIAAAEKRMGDVAALRARQRARLAEEQAPIVRLTAALQTMARRPTALAFVQPGSIADVVHVRALLDAQVPAIRDRTAGLRREVAHGLALQREADQAAASLRDSRDRLQAERAELARLETRHRIRAQALTDDSLAQSDRAMALGEKARTVADLMDRLDSQSRTRDRLAALPGPVLRPLVPGQAAAPPAEPAPEGPLNLAYRLPVTGKLVRGLGEISDAGVRARGLTIGARADALVVAPARGRIAYAGPFRGYDNIVIIEHGGGWTSLVTGLAALNARVGEAVDQGSPIGRAHGGAGGVTVELRRAGQPIDIVPLLGQG</sequence>
<dbReference type="PANTHER" id="PTHR21666">
    <property type="entry name" value="PEPTIDASE-RELATED"/>
    <property type="match status" value="1"/>
</dbReference>
<dbReference type="InterPro" id="IPR016047">
    <property type="entry name" value="M23ase_b-sheet_dom"/>
</dbReference>
<evidence type="ECO:0000313" key="4">
    <source>
        <dbReference type="EMBL" id="OHT21043.1"/>
    </source>
</evidence>
<feature type="coiled-coil region" evidence="1">
    <location>
        <begin position="169"/>
        <end position="199"/>
    </location>
</feature>
<evidence type="ECO:0000313" key="5">
    <source>
        <dbReference type="Proteomes" id="UP000179467"/>
    </source>
</evidence>
<feature type="coiled-coil region" evidence="1">
    <location>
        <begin position="32"/>
        <end position="66"/>
    </location>
</feature>
<feature type="domain" description="M23ase beta-sheet core" evidence="3">
    <location>
        <begin position="301"/>
        <end position="388"/>
    </location>
</feature>
<dbReference type="InterPro" id="IPR011055">
    <property type="entry name" value="Dup_hybrid_motif"/>
</dbReference>
<dbReference type="EMBL" id="MIPT01000001">
    <property type="protein sequence ID" value="OHT21043.1"/>
    <property type="molecule type" value="Genomic_DNA"/>
</dbReference>
<dbReference type="Gene3D" id="2.70.70.10">
    <property type="entry name" value="Glucose Permease (Domain IIA)"/>
    <property type="match status" value="1"/>
</dbReference>
<evidence type="ECO:0000256" key="2">
    <source>
        <dbReference type="SAM" id="SignalP"/>
    </source>
</evidence>
<protein>
    <submittedName>
        <fullName evidence="4">Murein hydrolase activator EnvC</fullName>
    </submittedName>
</protein>
<dbReference type="OrthoDB" id="9809144at2"/>
<keyword evidence="2" id="KW-0732">Signal</keyword>
<keyword evidence="4" id="KW-0378">Hydrolase</keyword>
<dbReference type="GO" id="GO:0004222">
    <property type="term" value="F:metalloendopeptidase activity"/>
    <property type="evidence" value="ECO:0007669"/>
    <property type="project" value="TreeGrafter"/>
</dbReference>
<dbReference type="Pfam" id="PF01551">
    <property type="entry name" value="Peptidase_M23"/>
    <property type="match status" value="1"/>
</dbReference>
<accession>A0A1S1HIJ7</accession>
<keyword evidence="5" id="KW-1185">Reference proteome</keyword>
<dbReference type="SUPFAM" id="SSF51261">
    <property type="entry name" value="Duplicated hybrid motif"/>
    <property type="match status" value="1"/>
</dbReference>
<feature type="chain" id="PRO_5010225690" evidence="2">
    <location>
        <begin position="23"/>
        <end position="396"/>
    </location>
</feature>
<name>A0A1S1HIJ7_9SPHN</name>
<reference evidence="4 5" key="1">
    <citation type="submission" date="2016-09" db="EMBL/GenBank/DDBJ databases">
        <title>Metabolic pathway, cell adaptation mechanisms and a novel monoxygenase revealed through proteogenomic-transcription analysis of a Sphingomonas haloaromaticamans strain degrading the fungicide ortho-phenylphenol.</title>
        <authorList>
            <person name="Perruchon C."/>
            <person name="Papadopoulou E.S."/>
            <person name="Rousidou C."/>
            <person name="Vasileiadis S."/>
            <person name="Tanou G."/>
            <person name="Amoutzias G."/>
            <person name="Molassiotis A."/>
            <person name="Karpouzas D.G."/>
        </authorList>
    </citation>
    <scope>NUCLEOTIDE SEQUENCE [LARGE SCALE GENOMIC DNA]</scope>
    <source>
        <strain evidence="4 5">P3</strain>
    </source>
</reference>